<dbReference type="InterPro" id="IPR033248">
    <property type="entry name" value="Transketolase_C"/>
</dbReference>
<dbReference type="EC" id="1.2.4.1" evidence="2"/>
<dbReference type="GO" id="GO:0004672">
    <property type="term" value="F:protein kinase activity"/>
    <property type="evidence" value="ECO:0007669"/>
    <property type="project" value="InterPro"/>
</dbReference>
<dbReference type="PROSITE" id="PS00108">
    <property type="entry name" value="PROTEIN_KINASE_ST"/>
    <property type="match status" value="1"/>
</dbReference>
<keyword evidence="3" id="KW-0560">Oxidoreductase</keyword>
<feature type="domain" description="Protein kinase" evidence="7">
    <location>
        <begin position="473"/>
        <end position="776"/>
    </location>
</feature>
<dbReference type="FunFam" id="3.40.50.920:FF:000001">
    <property type="entry name" value="Pyruvate dehydrogenase E1 beta subunit"/>
    <property type="match status" value="1"/>
</dbReference>
<dbReference type="SUPFAM" id="SSF56112">
    <property type="entry name" value="Protein kinase-like (PK-like)"/>
    <property type="match status" value="1"/>
</dbReference>
<evidence type="ECO:0000256" key="5">
    <source>
        <dbReference type="ARBA" id="ARBA00023317"/>
    </source>
</evidence>
<dbReference type="SUPFAM" id="SSF52518">
    <property type="entry name" value="Thiamin diphosphate-binding fold (THDP-binding)"/>
    <property type="match status" value="1"/>
</dbReference>
<dbReference type="GO" id="GO:0005524">
    <property type="term" value="F:ATP binding"/>
    <property type="evidence" value="ECO:0007669"/>
    <property type="project" value="InterPro"/>
</dbReference>
<dbReference type="InterPro" id="IPR029061">
    <property type="entry name" value="THDP-binding"/>
</dbReference>
<comment type="caution">
    <text evidence="8">The sequence shown here is derived from an EMBL/GenBank/DDBJ whole genome shotgun (WGS) entry which is preliminary data.</text>
</comment>
<keyword evidence="4" id="KW-0786">Thiamine pyrophosphate</keyword>
<comment type="cofactor">
    <cofactor evidence="1">
        <name>thiamine diphosphate</name>
        <dbReference type="ChEBI" id="CHEBI:58937"/>
    </cofactor>
</comment>
<evidence type="ECO:0000256" key="3">
    <source>
        <dbReference type="ARBA" id="ARBA00023002"/>
    </source>
</evidence>
<dbReference type="CDD" id="cd07036">
    <property type="entry name" value="TPP_PYR_E1-PDHc-beta_like"/>
    <property type="match status" value="1"/>
</dbReference>
<evidence type="ECO:0000259" key="7">
    <source>
        <dbReference type="PROSITE" id="PS50011"/>
    </source>
</evidence>
<dbReference type="InterPro" id="IPR000719">
    <property type="entry name" value="Prot_kinase_dom"/>
</dbReference>
<reference evidence="8" key="1">
    <citation type="submission" date="2021-01" db="EMBL/GenBank/DDBJ databases">
        <title>Metabolic potential, ecology and presence of endohyphal bacteria is reflected in genomic diversity of Mucoromycotina.</title>
        <authorList>
            <person name="Muszewska A."/>
            <person name="Okrasinska A."/>
            <person name="Steczkiewicz K."/>
            <person name="Drgas O."/>
            <person name="Orlowska M."/>
            <person name="Perlinska-Lenart U."/>
            <person name="Aleksandrzak-Piekarczyk T."/>
            <person name="Szatraj K."/>
            <person name="Zielenkiewicz U."/>
            <person name="Pilsyk S."/>
            <person name="Malc E."/>
            <person name="Mieczkowski P."/>
            <person name="Kruszewska J.S."/>
            <person name="Biernat P."/>
            <person name="Pawlowska J."/>
        </authorList>
    </citation>
    <scope>NUCLEOTIDE SEQUENCE</scope>
    <source>
        <strain evidence="8">WA0000018081</strain>
    </source>
</reference>
<dbReference type="InterPro" id="IPR027110">
    <property type="entry name" value="PDHB_mito-type"/>
</dbReference>
<dbReference type="NCBIfam" id="NF008854">
    <property type="entry name" value="PRK11892.1"/>
    <property type="match status" value="1"/>
</dbReference>
<feature type="region of interest" description="Disordered" evidence="6">
    <location>
        <begin position="504"/>
        <end position="523"/>
    </location>
</feature>
<evidence type="ECO:0000256" key="1">
    <source>
        <dbReference type="ARBA" id="ARBA00001964"/>
    </source>
</evidence>
<dbReference type="InterPro" id="IPR009014">
    <property type="entry name" value="Transketo_C/PFOR_II"/>
</dbReference>
<dbReference type="Gene3D" id="3.30.200.20">
    <property type="entry name" value="Phosphorylase Kinase, domain 1"/>
    <property type="match status" value="1"/>
</dbReference>
<evidence type="ECO:0000256" key="6">
    <source>
        <dbReference type="SAM" id="MobiDB-lite"/>
    </source>
</evidence>
<dbReference type="AlphaFoldDB" id="A0A8H7SI29"/>
<proteinExistence type="predicted"/>
<dbReference type="PROSITE" id="PS50011">
    <property type="entry name" value="PROTEIN_KINASE_DOM"/>
    <property type="match status" value="1"/>
</dbReference>
<feature type="compositionally biased region" description="Basic residues" evidence="6">
    <location>
        <begin position="512"/>
        <end position="523"/>
    </location>
</feature>
<dbReference type="InterPro" id="IPR011009">
    <property type="entry name" value="Kinase-like_dom_sf"/>
</dbReference>
<gene>
    <name evidence="8" type="ORF">INT48_007283</name>
</gene>
<dbReference type="PANTHER" id="PTHR11624">
    <property type="entry name" value="DEHYDROGENASE RELATED"/>
    <property type="match status" value="1"/>
</dbReference>
<evidence type="ECO:0000313" key="9">
    <source>
        <dbReference type="Proteomes" id="UP000613177"/>
    </source>
</evidence>
<dbReference type="InterPro" id="IPR005475">
    <property type="entry name" value="Transketolase-like_Pyr-bd"/>
</dbReference>
<evidence type="ECO:0000313" key="8">
    <source>
        <dbReference type="EMBL" id="KAG2228552.1"/>
    </source>
</evidence>
<accession>A0A8H7SI29</accession>
<name>A0A8H7SI29_9FUNG</name>
<dbReference type="InterPro" id="IPR008271">
    <property type="entry name" value="Ser/Thr_kinase_AS"/>
</dbReference>
<dbReference type="Pfam" id="PF02779">
    <property type="entry name" value="Transket_pyr"/>
    <property type="match status" value="1"/>
</dbReference>
<dbReference type="SMART" id="SM00861">
    <property type="entry name" value="Transket_pyr"/>
    <property type="match status" value="1"/>
</dbReference>
<dbReference type="Pfam" id="PF02780">
    <property type="entry name" value="Transketolase_C"/>
    <property type="match status" value="1"/>
</dbReference>
<dbReference type="Gene3D" id="3.40.50.970">
    <property type="match status" value="1"/>
</dbReference>
<sequence>MLATLNRMAPTAVKRVASLSVKPTAVALTQRRFNSTGTEMTVREALNQALEEEMIKDDKVYILGEEVTKGLLDKFGPKRVIDTPITEMGFAGIAVGSAFSGLKPVCEFMTFNFAMQAIDQIVNSAAKTHYMSGGLVKCPIVFRGPNGAAAGVGAQHSQDFSAWYGSVPGLKVVSPWNSEDAKGLLKAAIRDPNPVVVLENELEYGTSYPMSAEALSSDFVIPIGKAKIERVGKDITIVAHSRTVGFAMKAAEELAKTGISAEVVNLRSIKPLDTETIFNSIKKTNHIITVENAWASFGVGSEIAAQIMESDAFWHLDSPMSRVTGADVPTPYAGNLEGLAFPDEKVIIKAVRDNLDKKIDLFRQRKERQQKRFFSNHFKKQDPSPVTSEMKVRSITNKSATTATATTTTTTTHPNNATLIKKKKKEISTDNMTMVGKEEDTKSSSTGADELANILVERDNKRRSQLPTYPGLERFVIIRKLGEYSIISRDSKTGKKVAIKVAQKSNSDKNTSRRHLHSSIQKKPRATERANIIKEVQIMRNVRHANIVQLIHYTESNENYFLTLDLCEGGELFHQIVKMTYFSENLSRHVITQVALAVRHLHEECGVVHRDIKPENILFDPIPVIPSKRRTYRPTDNMDTKEDEGEFIRGIGGGGIGKVKLADFGLSKVIWDNSTFTPCGTVGYTAPEIVCDQVYSKSVDMWAIGCVLYTILCGFPPFYDESIPILTEKVARGQFTYLSPWWDTMSDSVKDLINHLLCVDSKKRYTIDQFLNHPWITEEPYIRPQKNNLADASVLTDQQIQDQLNMHGKAYRHQQQVEQQELEAMVQKTVQSNLLTPPEIDQEDDMIMDDSNSMIYTTPDAATLREIFDITYAVQRMGEEQSLMEQNNNQQRSLLEHNNLTPIPTSTRIVQVPLAQQSQNLPMAQKLAEHSRGVANPIKYRHHLPIQHQEKPPNAFDGFQLNIDNATLLSNRRGVMRRENSVHL</sequence>
<protein>
    <recommendedName>
        <fullName evidence="2">pyruvate dehydrogenase (acetyl-transferring)</fullName>
        <ecNumber evidence="2">1.2.4.1</ecNumber>
    </recommendedName>
</protein>
<dbReference type="Proteomes" id="UP000613177">
    <property type="component" value="Unassembled WGS sequence"/>
</dbReference>
<dbReference type="EMBL" id="JAEPRE010000420">
    <property type="protein sequence ID" value="KAG2228552.1"/>
    <property type="molecule type" value="Genomic_DNA"/>
</dbReference>
<keyword evidence="5" id="KW-0670">Pyruvate</keyword>
<dbReference type="Gene3D" id="1.10.510.10">
    <property type="entry name" value="Transferase(Phosphotransferase) domain 1"/>
    <property type="match status" value="1"/>
</dbReference>
<dbReference type="GO" id="GO:0006086">
    <property type="term" value="P:pyruvate decarboxylation to acetyl-CoA"/>
    <property type="evidence" value="ECO:0007669"/>
    <property type="project" value="InterPro"/>
</dbReference>
<dbReference type="Pfam" id="PF00069">
    <property type="entry name" value="Pkinase"/>
    <property type="match status" value="1"/>
</dbReference>
<feature type="region of interest" description="Disordered" evidence="6">
    <location>
        <begin position="378"/>
        <end position="414"/>
    </location>
</feature>
<feature type="compositionally biased region" description="Low complexity" evidence="6">
    <location>
        <begin position="400"/>
        <end position="412"/>
    </location>
</feature>
<dbReference type="PANTHER" id="PTHR11624:SF96">
    <property type="entry name" value="PYRUVATE DEHYDROGENASE E1 COMPONENT SUBUNIT BETA, MITOCHONDRIAL"/>
    <property type="match status" value="1"/>
</dbReference>
<dbReference type="SUPFAM" id="SSF52922">
    <property type="entry name" value="TK C-terminal domain-like"/>
    <property type="match status" value="1"/>
</dbReference>
<evidence type="ECO:0000256" key="2">
    <source>
        <dbReference type="ARBA" id="ARBA00012281"/>
    </source>
</evidence>
<dbReference type="Gene3D" id="3.40.50.920">
    <property type="match status" value="1"/>
</dbReference>
<dbReference type="SMART" id="SM00220">
    <property type="entry name" value="S_TKc"/>
    <property type="match status" value="1"/>
</dbReference>
<keyword evidence="9" id="KW-1185">Reference proteome</keyword>
<dbReference type="NCBIfam" id="NF006667">
    <property type="entry name" value="PRK09212.1"/>
    <property type="match status" value="1"/>
</dbReference>
<organism evidence="8 9">
    <name type="scientific">Thamnidium elegans</name>
    <dbReference type="NCBI Taxonomy" id="101142"/>
    <lineage>
        <taxon>Eukaryota</taxon>
        <taxon>Fungi</taxon>
        <taxon>Fungi incertae sedis</taxon>
        <taxon>Mucoromycota</taxon>
        <taxon>Mucoromycotina</taxon>
        <taxon>Mucoromycetes</taxon>
        <taxon>Mucorales</taxon>
        <taxon>Mucorineae</taxon>
        <taxon>Mucoraceae</taxon>
        <taxon>Thamnidium</taxon>
    </lineage>
</organism>
<dbReference type="GO" id="GO:0004739">
    <property type="term" value="F:pyruvate dehydrogenase (acetyl-transferring) activity"/>
    <property type="evidence" value="ECO:0007669"/>
    <property type="project" value="UniProtKB-EC"/>
</dbReference>
<evidence type="ECO:0000256" key="4">
    <source>
        <dbReference type="ARBA" id="ARBA00023052"/>
    </source>
</evidence>